<evidence type="ECO:0000256" key="1">
    <source>
        <dbReference type="ARBA" id="ARBA00022679"/>
    </source>
</evidence>
<dbReference type="RefSeq" id="WP_142892993.1">
    <property type="nucleotide sequence ID" value="NZ_ML660162.1"/>
</dbReference>
<organism evidence="3 4">
    <name type="scientific">Aliikangiella coralliicola</name>
    <dbReference type="NCBI Taxonomy" id="2592383"/>
    <lineage>
        <taxon>Bacteria</taxon>
        <taxon>Pseudomonadati</taxon>
        <taxon>Pseudomonadota</taxon>
        <taxon>Gammaproteobacteria</taxon>
        <taxon>Oceanospirillales</taxon>
        <taxon>Pleioneaceae</taxon>
        <taxon>Aliikangiella</taxon>
    </lineage>
</organism>
<keyword evidence="1 3" id="KW-0808">Transferase</keyword>
<dbReference type="GO" id="GO:0008080">
    <property type="term" value="F:N-acetyltransferase activity"/>
    <property type="evidence" value="ECO:0007669"/>
    <property type="project" value="InterPro"/>
</dbReference>
<dbReference type="PANTHER" id="PTHR13947:SF37">
    <property type="entry name" value="LD18367P"/>
    <property type="match status" value="1"/>
</dbReference>
<dbReference type="InterPro" id="IPR016181">
    <property type="entry name" value="Acyl_CoA_acyltransferase"/>
</dbReference>
<dbReference type="OrthoDB" id="9813917at2"/>
<accession>A0A545UGC4</accession>
<keyword evidence="4" id="KW-1185">Reference proteome</keyword>
<gene>
    <name evidence="3" type="ORF">FLL46_08145</name>
</gene>
<sequence>MKLEIREYDKELTSELMDLLLTADPDKDKVIAYFTGSTVLVAQEENAIVGIAILSRNLDKEFELKNIAVLKDYQGKGIAKLLIAAIQKLAKEKGAKTLDVGTGNSSLAQLALYQKCGFRLHSIEHDFFSSYPEPIYENGIRCLDMVRLRIEL</sequence>
<dbReference type="EMBL" id="VIKS01000004">
    <property type="protein sequence ID" value="TQV88485.1"/>
    <property type="molecule type" value="Genomic_DNA"/>
</dbReference>
<dbReference type="Proteomes" id="UP000315439">
    <property type="component" value="Unassembled WGS sequence"/>
</dbReference>
<evidence type="ECO:0000259" key="2">
    <source>
        <dbReference type="PROSITE" id="PS51186"/>
    </source>
</evidence>
<dbReference type="InterPro" id="IPR000182">
    <property type="entry name" value="GNAT_dom"/>
</dbReference>
<dbReference type="AlphaFoldDB" id="A0A545UGC4"/>
<dbReference type="InterPro" id="IPR050769">
    <property type="entry name" value="NAT_camello-type"/>
</dbReference>
<protein>
    <submittedName>
        <fullName evidence="3">GNAT family N-acetyltransferase</fullName>
    </submittedName>
</protein>
<evidence type="ECO:0000313" key="4">
    <source>
        <dbReference type="Proteomes" id="UP000315439"/>
    </source>
</evidence>
<feature type="domain" description="N-acetyltransferase" evidence="2">
    <location>
        <begin position="3"/>
        <end position="152"/>
    </location>
</feature>
<dbReference type="SUPFAM" id="SSF55729">
    <property type="entry name" value="Acyl-CoA N-acyltransferases (Nat)"/>
    <property type="match status" value="1"/>
</dbReference>
<dbReference type="CDD" id="cd04301">
    <property type="entry name" value="NAT_SF"/>
    <property type="match status" value="1"/>
</dbReference>
<evidence type="ECO:0000313" key="3">
    <source>
        <dbReference type="EMBL" id="TQV88485.1"/>
    </source>
</evidence>
<dbReference type="PANTHER" id="PTHR13947">
    <property type="entry name" value="GNAT FAMILY N-ACETYLTRANSFERASE"/>
    <property type="match status" value="1"/>
</dbReference>
<dbReference type="PROSITE" id="PS51186">
    <property type="entry name" value="GNAT"/>
    <property type="match status" value="1"/>
</dbReference>
<dbReference type="Gene3D" id="3.40.630.30">
    <property type="match status" value="1"/>
</dbReference>
<comment type="caution">
    <text evidence="3">The sequence shown here is derived from an EMBL/GenBank/DDBJ whole genome shotgun (WGS) entry which is preliminary data.</text>
</comment>
<dbReference type="Pfam" id="PF00583">
    <property type="entry name" value="Acetyltransf_1"/>
    <property type="match status" value="1"/>
</dbReference>
<name>A0A545UGC4_9GAMM</name>
<proteinExistence type="predicted"/>
<reference evidence="3 4" key="1">
    <citation type="submission" date="2019-07" db="EMBL/GenBank/DDBJ databases">
        <title>Draft genome for Aliikangiella sp. M105.</title>
        <authorList>
            <person name="Wang G."/>
        </authorList>
    </citation>
    <scope>NUCLEOTIDE SEQUENCE [LARGE SCALE GENOMIC DNA]</scope>
    <source>
        <strain evidence="3 4">M105</strain>
    </source>
</reference>